<evidence type="ECO:0000313" key="1">
    <source>
        <dbReference type="EMBL" id="BBH87611.1"/>
    </source>
</evidence>
<dbReference type="AlphaFoldDB" id="A0A455SJW7"/>
<dbReference type="EMBL" id="AP019376">
    <property type="protein sequence ID" value="BBH87611.1"/>
    <property type="molecule type" value="Genomic_DNA"/>
</dbReference>
<proteinExistence type="predicted"/>
<organism evidence="1">
    <name type="scientific">Thermosporothrix sp. COM3</name>
    <dbReference type="NCBI Taxonomy" id="2490863"/>
    <lineage>
        <taxon>Bacteria</taxon>
        <taxon>Bacillati</taxon>
        <taxon>Chloroflexota</taxon>
        <taxon>Ktedonobacteria</taxon>
        <taxon>Ktedonobacterales</taxon>
        <taxon>Thermosporotrichaceae</taxon>
        <taxon>Thermosporothrix</taxon>
    </lineage>
</organism>
<sequence>MYRLQLPAEQRKQWDPTFLPPTGPFFFQEEPLARRLLQAGMPIHTRPKFREGFPNFVPTYGPARPARRLLSEMCQVKPGDNGTSMSSEGRMRISFDTRSYKNYCNIQTLSLFCGFYHMASEPG</sequence>
<protein>
    <submittedName>
        <fullName evidence="1">Uncharacterized protein</fullName>
    </submittedName>
</protein>
<reference evidence="1" key="1">
    <citation type="submission" date="2018-12" db="EMBL/GenBank/DDBJ databases">
        <title>Novel natural products biosynthetic potential of the class Ktedonobacteria.</title>
        <authorList>
            <person name="Zheng Y."/>
            <person name="Saitou A."/>
            <person name="Wang C.M."/>
            <person name="Toyoda A."/>
            <person name="Minakuchi Y."/>
            <person name="Sekiguchi Y."/>
            <person name="Ueda K."/>
            <person name="Takano H."/>
            <person name="Sakai Y."/>
            <person name="Yokota A."/>
            <person name="Yabe S."/>
        </authorList>
    </citation>
    <scope>NUCLEOTIDE SEQUENCE</scope>
    <source>
        <strain evidence="1">COM3</strain>
    </source>
</reference>
<gene>
    <name evidence="1" type="ORF">KTC_23620</name>
</gene>
<name>A0A455SJW7_9CHLR</name>
<accession>A0A455SJW7</accession>